<dbReference type="PANTHER" id="PTHR42913">
    <property type="entry name" value="APOPTOSIS-INDUCING FACTOR 1"/>
    <property type="match status" value="1"/>
</dbReference>
<keyword evidence="7" id="KW-1185">Reference proteome</keyword>
<evidence type="ECO:0000256" key="2">
    <source>
        <dbReference type="ARBA" id="ARBA00022630"/>
    </source>
</evidence>
<reference evidence="6" key="1">
    <citation type="submission" date="2022-09" db="EMBL/GenBank/DDBJ databases">
        <title>Rhodovastum sp. nov. RN2-1 isolated from soil in Seongnam, South Korea.</title>
        <authorList>
            <person name="Le N.T."/>
        </authorList>
    </citation>
    <scope>NUCLEOTIDE SEQUENCE</scope>
    <source>
        <strain evidence="6">RN2-1</strain>
    </source>
</reference>
<keyword evidence="4" id="KW-0560">Oxidoreductase</keyword>
<evidence type="ECO:0000256" key="3">
    <source>
        <dbReference type="ARBA" id="ARBA00022827"/>
    </source>
</evidence>
<feature type="domain" description="FAD/NAD(P)-binding" evidence="5">
    <location>
        <begin position="10"/>
        <end position="297"/>
    </location>
</feature>
<evidence type="ECO:0000256" key="4">
    <source>
        <dbReference type="ARBA" id="ARBA00023002"/>
    </source>
</evidence>
<evidence type="ECO:0000256" key="1">
    <source>
        <dbReference type="ARBA" id="ARBA00001974"/>
    </source>
</evidence>
<reference evidence="6" key="2">
    <citation type="submission" date="2022-10" db="EMBL/GenBank/DDBJ databases">
        <authorList>
            <person name="Trinh H.N."/>
        </authorList>
    </citation>
    <scope>NUCLEOTIDE SEQUENCE</scope>
    <source>
        <strain evidence="6">RN2-1</strain>
    </source>
</reference>
<dbReference type="InterPro" id="IPR017584">
    <property type="entry name" value="Pyridine_nucleo_diS_OxRdtase_N"/>
</dbReference>
<keyword evidence="2" id="KW-0285">Flavoprotein</keyword>
<keyword evidence="3" id="KW-0274">FAD</keyword>
<dbReference type="Pfam" id="PF07992">
    <property type="entry name" value="Pyr_redox_2"/>
    <property type="match status" value="1"/>
</dbReference>
<proteinExistence type="predicted"/>
<evidence type="ECO:0000259" key="5">
    <source>
        <dbReference type="Pfam" id="PF07992"/>
    </source>
</evidence>
<dbReference type="PRINTS" id="PR00368">
    <property type="entry name" value="FADPNR"/>
</dbReference>
<dbReference type="EMBL" id="JAPDNT010000002">
    <property type="protein sequence ID" value="MCW3474009.1"/>
    <property type="molecule type" value="Genomic_DNA"/>
</dbReference>
<evidence type="ECO:0000313" key="6">
    <source>
        <dbReference type="EMBL" id="MCW3474009.1"/>
    </source>
</evidence>
<name>A0AA41YIZ5_9PROT</name>
<organism evidence="6 7">
    <name type="scientific">Limobrevibacterium gyesilva</name>
    <dbReference type="NCBI Taxonomy" id="2991712"/>
    <lineage>
        <taxon>Bacteria</taxon>
        <taxon>Pseudomonadati</taxon>
        <taxon>Pseudomonadota</taxon>
        <taxon>Alphaproteobacteria</taxon>
        <taxon>Acetobacterales</taxon>
        <taxon>Acetobacteraceae</taxon>
        <taxon>Limobrevibacterium</taxon>
    </lineage>
</organism>
<sequence length="372" mass="38531">MPPRPPAITDIVLLGAGHAHVEVLRQAAMRPRPGIRYTLVAREADTPYSGMLPGLIRGEYRFEDAHIACAKLAAAAGARLILAEAAGIDLAAGQVALMGGSRVAFDLLSVDVGGVPDMPAGGGIAVKPIGRFLDQLAALEARLAPGDRVAVVGGGAGGTELALALAHRFAGRARIALVSRDAEPIASAPASAQRVVRRALAELGVAFLGNVSAGVFADGTLALSDGSGLKAAGALWAIGAVAQPFLAKSGLACDAAGCIRVDATLRSVSDARVFAAGDCAAIEGNRRPKAGVWAVRAGPLLAANLRRAAAGRKLRPWRPQHDALVILGLGGARAVAWRGRWTLNGRLAWLWKDRIDRRWMALYQRLRPAGDG</sequence>
<dbReference type="GO" id="GO:0019646">
    <property type="term" value="P:aerobic electron transport chain"/>
    <property type="evidence" value="ECO:0007669"/>
    <property type="project" value="TreeGrafter"/>
</dbReference>
<dbReference type="NCBIfam" id="TIGR03169">
    <property type="entry name" value="Nterm_to_SelD"/>
    <property type="match status" value="1"/>
</dbReference>
<evidence type="ECO:0000313" key="7">
    <source>
        <dbReference type="Proteomes" id="UP001165679"/>
    </source>
</evidence>
<comment type="cofactor">
    <cofactor evidence="1">
        <name>FAD</name>
        <dbReference type="ChEBI" id="CHEBI:57692"/>
    </cofactor>
</comment>
<dbReference type="RefSeq" id="WP_264712629.1">
    <property type="nucleotide sequence ID" value="NZ_JAPDNT010000002.1"/>
</dbReference>
<dbReference type="AlphaFoldDB" id="A0AA41YIZ5"/>
<dbReference type="InterPro" id="IPR051169">
    <property type="entry name" value="NADH-Q_oxidoreductase"/>
</dbReference>
<dbReference type="Gene3D" id="3.50.50.100">
    <property type="match status" value="1"/>
</dbReference>
<dbReference type="SUPFAM" id="SSF51905">
    <property type="entry name" value="FAD/NAD(P)-binding domain"/>
    <property type="match status" value="2"/>
</dbReference>
<gene>
    <name evidence="6" type="ORF">OL599_05410</name>
</gene>
<dbReference type="GO" id="GO:0003955">
    <property type="term" value="F:NAD(P)H dehydrogenase (quinone) activity"/>
    <property type="evidence" value="ECO:0007669"/>
    <property type="project" value="TreeGrafter"/>
</dbReference>
<dbReference type="InterPro" id="IPR023753">
    <property type="entry name" value="FAD/NAD-binding_dom"/>
</dbReference>
<dbReference type="InterPro" id="IPR036188">
    <property type="entry name" value="FAD/NAD-bd_sf"/>
</dbReference>
<protein>
    <submittedName>
        <fullName evidence="6">FAD-dependent oxidoreductase</fullName>
    </submittedName>
</protein>
<comment type="caution">
    <text evidence="6">The sequence shown here is derived from an EMBL/GenBank/DDBJ whole genome shotgun (WGS) entry which is preliminary data.</text>
</comment>
<dbReference type="Proteomes" id="UP001165679">
    <property type="component" value="Unassembled WGS sequence"/>
</dbReference>
<accession>A0AA41YIZ5</accession>
<dbReference type="PANTHER" id="PTHR42913:SF9">
    <property type="entry name" value="SLR1591 PROTEIN"/>
    <property type="match status" value="1"/>
</dbReference>